<proteinExistence type="predicted"/>
<comment type="caution">
    <text evidence="2">The sequence shown here is derived from an EMBL/GenBank/DDBJ whole genome shotgun (WGS) entry which is preliminary data.</text>
</comment>
<keyword evidence="3" id="KW-1185">Reference proteome</keyword>
<dbReference type="Proteomes" id="UP001642484">
    <property type="component" value="Unassembled WGS sequence"/>
</dbReference>
<dbReference type="EMBL" id="CAXAMN010012825">
    <property type="protein sequence ID" value="CAK9039100.1"/>
    <property type="molecule type" value="Genomic_DNA"/>
</dbReference>
<gene>
    <name evidence="1" type="ORF">CCMP2556_LOCUS21284</name>
    <name evidence="2" type="ORF">CCMP2556_LOCUS21298</name>
</gene>
<accession>A0ABP0LKF7</accession>
<protein>
    <submittedName>
        <fullName evidence="2">Uncharacterized protein</fullName>
    </submittedName>
</protein>
<dbReference type="EMBL" id="CAXAMN010012836">
    <property type="protein sequence ID" value="CAK9039138.1"/>
    <property type="molecule type" value="Genomic_DNA"/>
</dbReference>
<evidence type="ECO:0000313" key="3">
    <source>
        <dbReference type="Proteomes" id="UP001642484"/>
    </source>
</evidence>
<organism evidence="2 3">
    <name type="scientific">Durusdinium trenchii</name>
    <dbReference type="NCBI Taxonomy" id="1381693"/>
    <lineage>
        <taxon>Eukaryota</taxon>
        <taxon>Sar</taxon>
        <taxon>Alveolata</taxon>
        <taxon>Dinophyceae</taxon>
        <taxon>Suessiales</taxon>
        <taxon>Symbiodiniaceae</taxon>
        <taxon>Durusdinium</taxon>
    </lineage>
</organism>
<evidence type="ECO:0000313" key="1">
    <source>
        <dbReference type="EMBL" id="CAK9039100.1"/>
    </source>
</evidence>
<reference evidence="2 3" key="1">
    <citation type="submission" date="2024-02" db="EMBL/GenBank/DDBJ databases">
        <authorList>
            <person name="Chen Y."/>
            <person name="Shah S."/>
            <person name="Dougan E. K."/>
            <person name="Thang M."/>
            <person name="Chan C."/>
        </authorList>
    </citation>
    <scope>NUCLEOTIDE SEQUENCE [LARGE SCALE GENOMIC DNA]</scope>
</reference>
<sequence>MVDAYGETLHSSGPSCSCSRKSSTLFHLSCPPSVAPADLDSPHFLRLHHTPPRLPLPRMMSNPCNLVLTPKFVRAFAQSIFIIWPLLRLVIETGRPMEDLV</sequence>
<name>A0ABP0LKF7_9DINO</name>
<evidence type="ECO:0000313" key="2">
    <source>
        <dbReference type="EMBL" id="CAK9039138.1"/>
    </source>
</evidence>